<name>A0A927C9D5_9BACL</name>
<dbReference type="GO" id="GO:0003723">
    <property type="term" value="F:RNA binding"/>
    <property type="evidence" value="ECO:0007669"/>
    <property type="project" value="UniProtKB-KW"/>
</dbReference>
<evidence type="ECO:0000256" key="11">
    <source>
        <dbReference type="ARBA" id="ARBA00035025"/>
    </source>
</evidence>
<dbReference type="GO" id="GO:0031047">
    <property type="term" value="P:regulatory ncRNA-mediated gene silencing"/>
    <property type="evidence" value="ECO:0007669"/>
    <property type="project" value="UniProtKB-KW"/>
</dbReference>
<evidence type="ECO:0000256" key="3">
    <source>
        <dbReference type="ARBA" id="ARBA00021330"/>
    </source>
</evidence>
<protein>
    <recommendedName>
        <fullName evidence="3">Small RNA 2'-O-methyltransferase</fullName>
        <ecNumber evidence="11">2.1.1.386</ecNumber>
    </recommendedName>
</protein>
<keyword evidence="7" id="KW-0479">Metal-binding</keyword>
<feature type="domain" description="Hen1 N-terminal" evidence="14">
    <location>
        <begin position="3"/>
        <end position="226"/>
    </location>
</feature>
<reference evidence="15" key="1">
    <citation type="submission" date="2020-09" db="EMBL/GenBank/DDBJ databases">
        <title>A novel bacterium of genus Paenibacillus, isolated from South China Sea.</title>
        <authorList>
            <person name="Huang H."/>
            <person name="Mo K."/>
            <person name="Hu Y."/>
        </authorList>
    </citation>
    <scope>NUCLEOTIDE SEQUENCE</scope>
    <source>
        <strain evidence="15">IB182363</strain>
    </source>
</reference>
<proteinExistence type="inferred from homology"/>
<organism evidence="15 16">
    <name type="scientific">Paenibacillus oceani</name>
    <dbReference type="NCBI Taxonomy" id="2772510"/>
    <lineage>
        <taxon>Bacteria</taxon>
        <taxon>Bacillati</taxon>
        <taxon>Bacillota</taxon>
        <taxon>Bacilli</taxon>
        <taxon>Bacillales</taxon>
        <taxon>Paenibacillaceae</taxon>
        <taxon>Paenibacillus</taxon>
    </lineage>
</organism>
<accession>A0A927C9D5</accession>
<evidence type="ECO:0000256" key="4">
    <source>
        <dbReference type="ARBA" id="ARBA00022603"/>
    </source>
</evidence>
<comment type="caution">
    <text evidence="15">The sequence shown here is derived from an EMBL/GenBank/DDBJ whole genome shotgun (WGS) entry which is preliminary data.</text>
</comment>
<evidence type="ECO:0000256" key="5">
    <source>
        <dbReference type="ARBA" id="ARBA00022679"/>
    </source>
</evidence>
<dbReference type="InterPro" id="IPR038546">
    <property type="entry name" value="Hen1_N_sf"/>
</dbReference>
<dbReference type="Pfam" id="PF12623">
    <property type="entry name" value="Hen1_L"/>
    <property type="match status" value="1"/>
</dbReference>
<evidence type="ECO:0000256" key="7">
    <source>
        <dbReference type="ARBA" id="ARBA00022723"/>
    </source>
</evidence>
<dbReference type="InterPro" id="IPR029063">
    <property type="entry name" value="SAM-dependent_MTases_sf"/>
</dbReference>
<evidence type="ECO:0000313" key="16">
    <source>
        <dbReference type="Proteomes" id="UP000639396"/>
    </source>
</evidence>
<gene>
    <name evidence="15" type="ORF">IDH45_11010</name>
</gene>
<dbReference type="AlphaFoldDB" id="A0A927C9D5"/>
<dbReference type="EMBL" id="JACXJA010000013">
    <property type="protein sequence ID" value="MBD2862512.1"/>
    <property type="molecule type" value="Genomic_DNA"/>
</dbReference>
<sequence length="492" mass="55613">MQMVIRALGEGAGMISHLLAKNPSNEYDREEKGARVRLVYTKCTEEETEVVLYATPDPIELVKGSPDNYDITQYINDREFAVSSLFCSYIRSALGTALNGKPKEAYLPWVGHPFQLELSFGPVASNLPDGIVEQLFTALGYELRVERGELPYSFELKSRSTARYLTFSGQQTLQNALRQLFVLIPVLDDYKHYFIGEDELDKIRRYGEGWLEDHPLRDLILKRTLRFGDLIGRYNEEVAGTVGSVGTEKEAGVSADVEPEADLAPEDEESTAAPAAADDGEQDAPQPKIRLNELRYQAIIETVEALADKTSIVDFGSGEGKLAAKLGWIDGVERVLAVEPSAVAQLRAIDRFAKMEGRQGAAVPTPVSGSLFYFDESLRGHNVMILCEVIEHIDEHRLARVMDTIVHEYRPEVLIVTTPNKEYNRVYEMEDEAMRHNDHRFEWTREEFRDWCDSWASDRYTVDWKGIGEEAEGFGQPTQMAVCTLRKEANRW</sequence>
<evidence type="ECO:0000256" key="1">
    <source>
        <dbReference type="ARBA" id="ARBA00001946"/>
    </source>
</evidence>
<feature type="compositionally biased region" description="Acidic residues" evidence="13">
    <location>
        <begin position="257"/>
        <end position="270"/>
    </location>
</feature>
<keyword evidence="9" id="KW-0694">RNA-binding</keyword>
<dbReference type="Gene3D" id="3.40.50.150">
    <property type="entry name" value="Vaccinia Virus protein VP39"/>
    <property type="match status" value="1"/>
</dbReference>
<dbReference type="Proteomes" id="UP000639396">
    <property type="component" value="Unassembled WGS sequence"/>
</dbReference>
<evidence type="ECO:0000256" key="6">
    <source>
        <dbReference type="ARBA" id="ARBA00022691"/>
    </source>
</evidence>
<dbReference type="GO" id="GO:0046872">
    <property type="term" value="F:metal ion binding"/>
    <property type="evidence" value="ECO:0007669"/>
    <property type="project" value="UniProtKB-KW"/>
</dbReference>
<dbReference type="PANTHER" id="PTHR21404">
    <property type="entry name" value="HEN1"/>
    <property type="match status" value="1"/>
</dbReference>
<evidence type="ECO:0000256" key="10">
    <source>
        <dbReference type="ARBA" id="ARBA00023158"/>
    </source>
</evidence>
<feature type="region of interest" description="Disordered" evidence="13">
    <location>
        <begin position="245"/>
        <end position="288"/>
    </location>
</feature>
<keyword evidence="6" id="KW-0949">S-adenosyl-L-methionine</keyword>
<evidence type="ECO:0000313" key="15">
    <source>
        <dbReference type="EMBL" id="MBD2862512.1"/>
    </source>
</evidence>
<keyword evidence="10" id="KW-0943">RNA-mediated gene silencing</keyword>
<dbReference type="Gene3D" id="3.30.1610.20">
    <property type="entry name" value="Hen1, N-terminal domain"/>
    <property type="match status" value="1"/>
</dbReference>
<dbReference type="InterPro" id="IPR024740">
    <property type="entry name" value="Hen1_N"/>
</dbReference>
<keyword evidence="4 15" id="KW-0489">Methyltransferase</keyword>
<evidence type="ECO:0000256" key="8">
    <source>
        <dbReference type="ARBA" id="ARBA00022842"/>
    </source>
</evidence>
<dbReference type="SUPFAM" id="SSF53335">
    <property type="entry name" value="S-adenosyl-L-methionine-dependent methyltransferases"/>
    <property type="match status" value="1"/>
</dbReference>
<keyword evidence="16" id="KW-1185">Reference proteome</keyword>
<comment type="cofactor">
    <cofactor evidence="1">
        <name>Mg(2+)</name>
        <dbReference type="ChEBI" id="CHEBI:18420"/>
    </cofactor>
</comment>
<evidence type="ECO:0000259" key="14">
    <source>
        <dbReference type="Pfam" id="PF12623"/>
    </source>
</evidence>
<keyword evidence="5" id="KW-0808">Transferase</keyword>
<comment type="similarity">
    <text evidence="2">Belongs to the methyltransferase superfamily. HEN1 family.</text>
</comment>
<dbReference type="PANTHER" id="PTHR21404:SF3">
    <property type="entry name" value="SMALL RNA 2'-O-METHYLTRANSFERASE"/>
    <property type="match status" value="1"/>
</dbReference>
<evidence type="ECO:0000256" key="13">
    <source>
        <dbReference type="SAM" id="MobiDB-lite"/>
    </source>
</evidence>
<evidence type="ECO:0000256" key="2">
    <source>
        <dbReference type="ARBA" id="ARBA00009026"/>
    </source>
</evidence>
<comment type="catalytic activity">
    <reaction evidence="12">
        <text>small RNA 3'-end nucleotide + S-adenosyl-L-methionine = small RNA 3'-end 2'-O-methylnucleotide + S-adenosyl-L-homocysteine + H(+)</text>
        <dbReference type="Rhea" id="RHEA:37887"/>
        <dbReference type="Rhea" id="RHEA-COMP:10415"/>
        <dbReference type="Rhea" id="RHEA-COMP:10416"/>
        <dbReference type="ChEBI" id="CHEBI:15378"/>
        <dbReference type="ChEBI" id="CHEBI:57856"/>
        <dbReference type="ChEBI" id="CHEBI:59789"/>
        <dbReference type="ChEBI" id="CHEBI:74896"/>
        <dbReference type="ChEBI" id="CHEBI:74898"/>
        <dbReference type="EC" id="2.1.1.386"/>
    </reaction>
</comment>
<dbReference type="InterPro" id="IPR026610">
    <property type="entry name" value="Hen1"/>
</dbReference>
<keyword evidence="8" id="KW-0460">Magnesium</keyword>
<evidence type="ECO:0000256" key="12">
    <source>
        <dbReference type="ARBA" id="ARBA00048418"/>
    </source>
</evidence>
<dbReference type="GO" id="GO:0001510">
    <property type="term" value="P:RNA methylation"/>
    <property type="evidence" value="ECO:0007669"/>
    <property type="project" value="InterPro"/>
</dbReference>
<dbReference type="GO" id="GO:0090486">
    <property type="term" value="F:small RNA 2'-O-methyltransferase activity"/>
    <property type="evidence" value="ECO:0007669"/>
    <property type="project" value="UniProtKB-EC"/>
</dbReference>
<evidence type="ECO:0000256" key="9">
    <source>
        <dbReference type="ARBA" id="ARBA00022884"/>
    </source>
</evidence>
<dbReference type="EC" id="2.1.1.386" evidence="11"/>